<protein>
    <submittedName>
        <fullName evidence="1">Uncharacterized protein</fullName>
    </submittedName>
</protein>
<accession>A0A0S2K277</accession>
<dbReference type="EMBL" id="CP013187">
    <property type="protein sequence ID" value="ALO42602.1"/>
    <property type="molecule type" value="Genomic_DNA"/>
</dbReference>
<name>A0A0S2K277_9GAMM</name>
<dbReference type="KEGG" id="pphe:PP2015_2104"/>
<sequence>MLIQAANLNFIEIDNAKACLPLKFESYSNQMATRLRFTQAACLLKTFFKK</sequence>
<dbReference type="Proteomes" id="UP000061457">
    <property type="component" value="Chromosome I"/>
</dbReference>
<dbReference type="AlphaFoldDB" id="A0A0S2K277"/>
<dbReference type="PATRIC" id="fig|161398.10.peg.2140"/>
<keyword evidence="2" id="KW-1185">Reference proteome</keyword>
<organism evidence="1 2">
    <name type="scientific">Pseudoalteromonas phenolica</name>
    <dbReference type="NCBI Taxonomy" id="161398"/>
    <lineage>
        <taxon>Bacteria</taxon>
        <taxon>Pseudomonadati</taxon>
        <taxon>Pseudomonadota</taxon>
        <taxon>Gammaproteobacteria</taxon>
        <taxon>Alteromonadales</taxon>
        <taxon>Pseudoalteromonadaceae</taxon>
        <taxon>Pseudoalteromonas</taxon>
    </lineage>
</organism>
<evidence type="ECO:0000313" key="2">
    <source>
        <dbReference type="Proteomes" id="UP000061457"/>
    </source>
</evidence>
<evidence type="ECO:0000313" key="1">
    <source>
        <dbReference type="EMBL" id="ALO42602.1"/>
    </source>
</evidence>
<reference evidence="2" key="1">
    <citation type="submission" date="2015-11" db="EMBL/GenBank/DDBJ databases">
        <authorList>
            <person name="Kim K.M."/>
        </authorList>
    </citation>
    <scope>NUCLEOTIDE SEQUENCE [LARGE SCALE GENOMIC DNA]</scope>
    <source>
        <strain evidence="2">KCTC 12086</strain>
    </source>
</reference>
<proteinExistence type="predicted"/>
<gene>
    <name evidence="1" type="ORF">PP2015_2104</name>
</gene>